<evidence type="ECO:0000259" key="6">
    <source>
        <dbReference type="PROSITE" id="PS50199"/>
    </source>
</evidence>
<sequence length="654" mass="74121">MPEEVLSNVTSDFRVSNVDHITIHVEIDIKKRVEDIEHWIDVPCILILLNVDQILNLVGISLAWIGFVETECLELINELVDYVPKPDVWKREWNRILAGEKLREELLIVHERFVAMNKEWSTSVSCVQLAIMEVPQSERVDEVDLFLSQQDGQIQRPKGPSCRHPARQKCTNCLPLDPFDEEYLKDKDIKHMSFHAHVRKLLGSHGKGTTLKKPLENLRCSLKPNCDAHKPFPKGICTKCKPQVVTLNRQKFRHVDNIQIENQELVNQFLDYWRLSGHQRVGYLIGQYQTHLEVPLGIKATVAAIYEPPQHCREDGIEFLEDKNAKIVDKLLEMLGLQRVGWIFTDCWTAARAEGTVHYTRHKDSFFLSAEECITAGMLQNAHPNITDYSMDRHYGSKFVTVVASGDESMHVNFHGYQVSNQCAAMVEADILCPTLYTPELAYIRETPLSETHYITDVQYSEKNEYGAEVLKNGRPLPVEYLLVDVPAGMPKEPHYTFHAPGANTTRKFHVENRQAIGQIQGGANLTQYSGEFSTNQFLELATNFHFLLYLMTNEMQQISDEWVKRLCEAVKSQDRGAAMDWAQECEDWHQLMAMAHANDGGGHDDIPVIPGAEPYEGSGGGGNGGATWNCSHCTFQNEASSRDCSMCGLPASD</sequence>
<dbReference type="PROSITE" id="PS50249">
    <property type="entry name" value="MPN"/>
    <property type="match status" value="1"/>
</dbReference>
<dbReference type="RefSeq" id="XP_003105823.2">
    <property type="nucleotide sequence ID" value="XM_003105775.2"/>
</dbReference>
<dbReference type="GO" id="GO:0031625">
    <property type="term" value="F:ubiquitin protein ligase binding"/>
    <property type="evidence" value="ECO:0007669"/>
    <property type="project" value="TreeGrafter"/>
</dbReference>
<keyword evidence="2" id="KW-0479">Metal-binding</keyword>
<evidence type="ECO:0000259" key="7">
    <source>
        <dbReference type="PROSITE" id="PS50249"/>
    </source>
</evidence>
<dbReference type="GO" id="GO:0008270">
    <property type="term" value="F:zinc ion binding"/>
    <property type="evidence" value="ECO:0007669"/>
    <property type="project" value="UniProtKB-KW"/>
</dbReference>
<feature type="domain" description="MPN" evidence="7">
    <location>
        <begin position="258"/>
        <end position="395"/>
    </location>
</feature>
<name>A0A6A5HPD6_CAERE</name>
<dbReference type="Pfam" id="PF05021">
    <property type="entry name" value="NPL4"/>
    <property type="match status" value="1"/>
</dbReference>
<gene>
    <name evidence="8" type="ORF">GCK72_008129</name>
</gene>
<dbReference type="InterPro" id="IPR037518">
    <property type="entry name" value="MPN"/>
</dbReference>
<evidence type="ECO:0008006" key="10">
    <source>
        <dbReference type="Google" id="ProtNLM"/>
    </source>
</evidence>
<dbReference type="PANTHER" id="PTHR12710">
    <property type="entry name" value="NUCLEAR PROTEIN LOCALIZATION 4"/>
    <property type="match status" value="1"/>
</dbReference>
<evidence type="ECO:0000256" key="2">
    <source>
        <dbReference type="ARBA" id="ARBA00022723"/>
    </source>
</evidence>
<dbReference type="InterPro" id="IPR007716">
    <property type="entry name" value="NPL4_Zn-bd_put"/>
</dbReference>
<feature type="domain" description="RanBP2-type" evidence="6">
    <location>
        <begin position="624"/>
        <end position="654"/>
    </location>
</feature>
<evidence type="ECO:0000256" key="4">
    <source>
        <dbReference type="ARBA" id="ARBA00022833"/>
    </source>
</evidence>
<dbReference type="KEGG" id="crq:GCK72_008129"/>
<evidence type="ECO:0000256" key="3">
    <source>
        <dbReference type="ARBA" id="ARBA00022771"/>
    </source>
</evidence>
<dbReference type="CDD" id="cd08061">
    <property type="entry name" value="MPN_NPL4"/>
    <property type="match status" value="1"/>
</dbReference>
<dbReference type="PROSITE" id="PS50199">
    <property type="entry name" value="ZF_RANBP2_2"/>
    <property type="match status" value="1"/>
</dbReference>
<comment type="caution">
    <text evidence="8">The sequence shown here is derived from an EMBL/GenBank/DDBJ whole genome shotgun (WGS) entry which is preliminary data.</text>
</comment>
<evidence type="ECO:0000256" key="1">
    <source>
        <dbReference type="ARBA" id="ARBA00011025"/>
    </source>
</evidence>
<dbReference type="GO" id="GO:0006511">
    <property type="term" value="P:ubiquitin-dependent protein catabolic process"/>
    <property type="evidence" value="ECO:0007669"/>
    <property type="project" value="InterPro"/>
</dbReference>
<keyword evidence="4" id="KW-0862">Zinc</keyword>
<dbReference type="PANTHER" id="PTHR12710:SF0">
    <property type="entry name" value="NUCLEAR PROTEIN LOCALIZATION PROTEIN 4 HOMOLOG"/>
    <property type="match status" value="1"/>
</dbReference>
<comment type="similarity">
    <text evidence="1">Belongs to the NPL4 family.</text>
</comment>
<dbReference type="Pfam" id="PF00641">
    <property type="entry name" value="Zn_ribbon_RanBP"/>
    <property type="match status" value="1"/>
</dbReference>
<dbReference type="InterPro" id="IPR007717">
    <property type="entry name" value="NPL4_C"/>
</dbReference>
<dbReference type="PROSITE" id="PS01358">
    <property type="entry name" value="ZF_RANBP2_1"/>
    <property type="match status" value="1"/>
</dbReference>
<reference evidence="8 9" key="1">
    <citation type="submission" date="2019-12" db="EMBL/GenBank/DDBJ databases">
        <title>Chromosome-level assembly of the Caenorhabditis remanei genome.</title>
        <authorList>
            <person name="Teterina A.A."/>
            <person name="Willis J.H."/>
            <person name="Phillips P.C."/>
        </authorList>
    </citation>
    <scope>NUCLEOTIDE SEQUENCE [LARGE SCALE GENOMIC DNA]</scope>
    <source>
        <strain evidence="8 9">PX506</strain>
        <tissue evidence="8">Whole organism</tissue>
    </source>
</reference>
<dbReference type="Pfam" id="PF05020">
    <property type="entry name" value="zf-NPL4"/>
    <property type="match status" value="1"/>
</dbReference>
<dbReference type="GO" id="GO:0005634">
    <property type="term" value="C:nucleus"/>
    <property type="evidence" value="ECO:0007669"/>
    <property type="project" value="TreeGrafter"/>
</dbReference>
<dbReference type="GeneID" id="9817659"/>
<keyword evidence="3 5" id="KW-0863">Zinc-finger</keyword>
<evidence type="ECO:0000313" key="9">
    <source>
        <dbReference type="Proteomes" id="UP000483820"/>
    </source>
</evidence>
<evidence type="ECO:0000313" key="8">
    <source>
        <dbReference type="EMBL" id="KAF1768167.1"/>
    </source>
</evidence>
<dbReference type="InterPro" id="IPR036443">
    <property type="entry name" value="Znf_RanBP2_sf"/>
</dbReference>
<accession>A0A6A5HPD6</accession>
<organism evidence="8 9">
    <name type="scientific">Caenorhabditis remanei</name>
    <name type="common">Caenorhabditis vulgaris</name>
    <dbReference type="NCBI Taxonomy" id="31234"/>
    <lineage>
        <taxon>Eukaryota</taxon>
        <taxon>Metazoa</taxon>
        <taxon>Ecdysozoa</taxon>
        <taxon>Nematoda</taxon>
        <taxon>Chromadorea</taxon>
        <taxon>Rhabditida</taxon>
        <taxon>Rhabditina</taxon>
        <taxon>Rhabditomorpha</taxon>
        <taxon>Rhabditoidea</taxon>
        <taxon>Rhabditidae</taxon>
        <taxon>Peloderinae</taxon>
        <taxon>Caenorhabditis</taxon>
    </lineage>
</organism>
<dbReference type="CTD" id="9817659"/>
<proteinExistence type="inferred from homology"/>
<protein>
    <recommendedName>
        <fullName evidence="10">RanBP2-type domain-containing protein</fullName>
    </recommendedName>
</protein>
<dbReference type="EMBL" id="WUAV01000002">
    <property type="protein sequence ID" value="KAF1768167.1"/>
    <property type="molecule type" value="Genomic_DNA"/>
</dbReference>
<evidence type="ECO:0000256" key="5">
    <source>
        <dbReference type="PROSITE-ProRule" id="PRU00322"/>
    </source>
</evidence>
<dbReference type="InterPro" id="IPR001876">
    <property type="entry name" value="Znf_RanBP2"/>
</dbReference>
<dbReference type="InterPro" id="IPR016563">
    <property type="entry name" value="Npl4"/>
</dbReference>
<dbReference type="Gene3D" id="4.10.1060.10">
    <property type="entry name" value="Zinc finger, RanBP2-type"/>
    <property type="match status" value="1"/>
</dbReference>
<dbReference type="AlphaFoldDB" id="A0A6A5HPD6"/>
<dbReference type="GO" id="GO:0043130">
    <property type="term" value="F:ubiquitin binding"/>
    <property type="evidence" value="ECO:0007669"/>
    <property type="project" value="TreeGrafter"/>
</dbReference>
<dbReference type="SMART" id="SM00547">
    <property type="entry name" value="ZnF_RBZ"/>
    <property type="match status" value="1"/>
</dbReference>
<dbReference type="SUPFAM" id="SSF90209">
    <property type="entry name" value="Ran binding protein zinc finger-like"/>
    <property type="match status" value="1"/>
</dbReference>
<dbReference type="Proteomes" id="UP000483820">
    <property type="component" value="Chromosome II"/>
</dbReference>